<dbReference type="Gene3D" id="2.60.34.10">
    <property type="entry name" value="Substrate Binding Domain Of DNAk, Chain A, domain 1"/>
    <property type="match status" value="1"/>
</dbReference>
<feature type="compositionally biased region" description="Pro residues" evidence="4">
    <location>
        <begin position="548"/>
        <end position="564"/>
    </location>
</feature>
<dbReference type="Gene3D" id="3.30.30.30">
    <property type="match status" value="1"/>
</dbReference>
<dbReference type="GO" id="GO:0005524">
    <property type="term" value="F:ATP binding"/>
    <property type="evidence" value="ECO:0007669"/>
    <property type="project" value="UniProtKB-KW"/>
</dbReference>
<dbReference type="InterPro" id="IPR029047">
    <property type="entry name" value="HSP70_peptide-bd_sf"/>
</dbReference>
<name>A0A9P6B249_9AGAM</name>
<dbReference type="Pfam" id="PF00012">
    <property type="entry name" value="HSP70"/>
    <property type="match status" value="1"/>
</dbReference>
<dbReference type="SUPFAM" id="SSF53067">
    <property type="entry name" value="Actin-like ATPase domain"/>
    <property type="match status" value="2"/>
</dbReference>
<dbReference type="SUPFAM" id="SSF100920">
    <property type="entry name" value="Heat shock protein 70kD (HSP70), peptide-binding domain"/>
    <property type="match status" value="1"/>
</dbReference>
<evidence type="ECO:0008006" key="7">
    <source>
        <dbReference type="Google" id="ProtNLM"/>
    </source>
</evidence>
<evidence type="ECO:0000256" key="1">
    <source>
        <dbReference type="ARBA" id="ARBA00022741"/>
    </source>
</evidence>
<dbReference type="Gene3D" id="3.90.640.10">
    <property type="entry name" value="Actin, Chain A, domain 4"/>
    <property type="match status" value="1"/>
</dbReference>
<comment type="similarity">
    <text evidence="3">Belongs to the heat shock protein 70 family.</text>
</comment>
<dbReference type="InterPro" id="IPR043129">
    <property type="entry name" value="ATPase_NBD"/>
</dbReference>
<dbReference type="PRINTS" id="PR00301">
    <property type="entry name" value="HEATSHOCK70"/>
</dbReference>
<dbReference type="Proteomes" id="UP000886523">
    <property type="component" value="Unassembled WGS sequence"/>
</dbReference>
<gene>
    <name evidence="5" type="ORF">BS47DRAFT_1327727</name>
</gene>
<accession>A0A9P6B249</accession>
<organism evidence="5 6">
    <name type="scientific">Hydnum rufescens UP504</name>
    <dbReference type="NCBI Taxonomy" id="1448309"/>
    <lineage>
        <taxon>Eukaryota</taxon>
        <taxon>Fungi</taxon>
        <taxon>Dikarya</taxon>
        <taxon>Basidiomycota</taxon>
        <taxon>Agaricomycotina</taxon>
        <taxon>Agaricomycetes</taxon>
        <taxon>Cantharellales</taxon>
        <taxon>Hydnaceae</taxon>
        <taxon>Hydnum</taxon>
    </lineage>
</organism>
<keyword evidence="1 3" id="KW-0547">Nucleotide-binding</keyword>
<evidence type="ECO:0000256" key="4">
    <source>
        <dbReference type="SAM" id="MobiDB-lite"/>
    </source>
</evidence>
<comment type="caution">
    <text evidence="5">The sequence shown here is derived from an EMBL/GenBank/DDBJ whole genome shotgun (WGS) entry which is preliminary data.</text>
</comment>
<dbReference type="EMBL" id="MU128944">
    <property type="protein sequence ID" value="KAF9516012.1"/>
    <property type="molecule type" value="Genomic_DNA"/>
</dbReference>
<evidence type="ECO:0000313" key="6">
    <source>
        <dbReference type="Proteomes" id="UP000886523"/>
    </source>
</evidence>
<evidence type="ECO:0000313" key="5">
    <source>
        <dbReference type="EMBL" id="KAF9516012.1"/>
    </source>
</evidence>
<dbReference type="OrthoDB" id="3257059at2759"/>
<dbReference type="GO" id="GO:0140662">
    <property type="term" value="F:ATP-dependent protein folding chaperone"/>
    <property type="evidence" value="ECO:0007669"/>
    <property type="project" value="InterPro"/>
</dbReference>
<dbReference type="FunFam" id="3.90.640.10:FF:000003">
    <property type="entry name" value="Molecular chaperone DnaK"/>
    <property type="match status" value="1"/>
</dbReference>
<proteinExistence type="inferred from homology"/>
<keyword evidence="6" id="KW-1185">Reference proteome</keyword>
<dbReference type="PANTHER" id="PTHR19375">
    <property type="entry name" value="HEAT SHOCK PROTEIN 70KDA"/>
    <property type="match status" value="1"/>
</dbReference>
<evidence type="ECO:0000256" key="2">
    <source>
        <dbReference type="ARBA" id="ARBA00022840"/>
    </source>
</evidence>
<evidence type="ECO:0000256" key="3">
    <source>
        <dbReference type="RuleBase" id="RU003322"/>
    </source>
</evidence>
<feature type="region of interest" description="Disordered" evidence="4">
    <location>
        <begin position="539"/>
        <end position="567"/>
    </location>
</feature>
<dbReference type="InterPro" id="IPR013126">
    <property type="entry name" value="Hsp_70_fam"/>
</dbReference>
<dbReference type="Gene3D" id="3.30.420.40">
    <property type="match status" value="2"/>
</dbReference>
<sequence length="634" mass="68927">MAAIGIDFGTSSSSVAIFRNKRAEVIPNEYGNPSTASYVSWDSAHKVIVGDSAKDTAATNPTNTVSSLKSILGRKFSDPYLQGFSTSVQWSIVEHGGLPFIKLGYVKRDGSPADLVSLESAATRLFSELKRTAELHLRTPITSAVVAVPVYYHSLQREALKSAIKASGLSVLRMTQEPSAILTSYALNTISSTQERNVALIDFGAGSLQVAIASIDDGIVELMSVAGNPETGGDLIDLRLLDSRLSDFKRLHGFDLRDDAPALRRLRSACERAKRQLSNSVTANIYLENLRDGIHYLTVLSRHNLESLCHDLFISMMDTIEKALKDAKLGKSNIHNVLLVGGTAKVPRVIELVTAFFGRPPETLPNPGEMAAIGSCLLAIPPNESPLTSGRILSLELTETNIGVETAGGVFTPIVKRNSTVPTKRTETFTTSLDNQTRFVIRVYEGNDPRASHNTLLVAFQIDNIPPFPRGSDQDGKNQIEVTVEIDESHVAKVFAFHAPTNRSMGYEITDRILKFDWSKQFPDVATSAPGVIPARQQLGARGKRPAPRMPAAPPTPLPITPPPDGRKELETYANKLREVSLHLNQASANTLDALRQEAGHFNGSSPSVYADKLQDLKKLCITLLSEMTRDGSP</sequence>
<keyword evidence="2 3" id="KW-0067">ATP-binding</keyword>
<reference evidence="5" key="1">
    <citation type="journal article" date="2020" name="Nat. Commun.">
        <title>Large-scale genome sequencing of mycorrhizal fungi provides insights into the early evolution of symbiotic traits.</title>
        <authorList>
            <person name="Miyauchi S."/>
            <person name="Kiss E."/>
            <person name="Kuo A."/>
            <person name="Drula E."/>
            <person name="Kohler A."/>
            <person name="Sanchez-Garcia M."/>
            <person name="Morin E."/>
            <person name="Andreopoulos B."/>
            <person name="Barry K.W."/>
            <person name="Bonito G."/>
            <person name="Buee M."/>
            <person name="Carver A."/>
            <person name="Chen C."/>
            <person name="Cichocki N."/>
            <person name="Clum A."/>
            <person name="Culley D."/>
            <person name="Crous P.W."/>
            <person name="Fauchery L."/>
            <person name="Girlanda M."/>
            <person name="Hayes R.D."/>
            <person name="Keri Z."/>
            <person name="LaButti K."/>
            <person name="Lipzen A."/>
            <person name="Lombard V."/>
            <person name="Magnuson J."/>
            <person name="Maillard F."/>
            <person name="Murat C."/>
            <person name="Nolan M."/>
            <person name="Ohm R.A."/>
            <person name="Pangilinan J."/>
            <person name="Pereira M.F."/>
            <person name="Perotto S."/>
            <person name="Peter M."/>
            <person name="Pfister S."/>
            <person name="Riley R."/>
            <person name="Sitrit Y."/>
            <person name="Stielow J.B."/>
            <person name="Szollosi G."/>
            <person name="Zifcakova L."/>
            <person name="Stursova M."/>
            <person name="Spatafora J.W."/>
            <person name="Tedersoo L."/>
            <person name="Vaario L.M."/>
            <person name="Yamada A."/>
            <person name="Yan M."/>
            <person name="Wang P."/>
            <person name="Xu J."/>
            <person name="Bruns T."/>
            <person name="Baldrian P."/>
            <person name="Vilgalys R."/>
            <person name="Dunand C."/>
            <person name="Henrissat B."/>
            <person name="Grigoriev I.V."/>
            <person name="Hibbett D."/>
            <person name="Nagy L.G."/>
            <person name="Martin F.M."/>
        </authorList>
    </citation>
    <scope>NUCLEOTIDE SEQUENCE</scope>
    <source>
        <strain evidence="5">UP504</strain>
    </source>
</reference>
<protein>
    <recommendedName>
        <fullName evidence="7">Heat shock protein 70</fullName>
    </recommendedName>
</protein>
<dbReference type="AlphaFoldDB" id="A0A9P6B249"/>